<organism evidence="1 2">
    <name type="scientific">Salinimonas sediminis</name>
    <dbReference type="NCBI Taxonomy" id="2303538"/>
    <lineage>
        <taxon>Bacteria</taxon>
        <taxon>Pseudomonadati</taxon>
        <taxon>Pseudomonadota</taxon>
        <taxon>Gammaproteobacteria</taxon>
        <taxon>Alteromonadales</taxon>
        <taxon>Alteromonadaceae</taxon>
        <taxon>Alteromonas/Salinimonas group</taxon>
        <taxon>Salinimonas</taxon>
    </lineage>
</organism>
<keyword evidence="2" id="KW-1185">Reference proteome</keyword>
<evidence type="ECO:0000313" key="1">
    <source>
        <dbReference type="EMBL" id="AXR05871.1"/>
    </source>
</evidence>
<accession>A0A346NK14</accession>
<evidence type="ECO:0000313" key="2">
    <source>
        <dbReference type="Proteomes" id="UP000262073"/>
    </source>
</evidence>
<name>A0A346NK14_9ALTE</name>
<protein>
    <submittedName>
        <fullName evidence="1">Uncharacterized protein</fullName>
    </submittedName>
</protein>
<gene>
    <name evidence="1" type="ORF">D0Y50_05440</name>
</gene>
<dbReference type="EMBL" id="CP031769">
    <property type="protein sequence ID" value="AXR05871.1"/>
    <property type="molecule type" value="Genomic_DNA"/>
</dbReference>
<dbReference type="AlphaFoldDB" id="A0A346NK14"/>
<dbReference type="KEGG" id="salm:D0Y50_05440"/>
<proteinExistence type="predicted"/>
<dbReference type="RefSeq" id="WP_117315878.1">
    <property type="nucleotide sequence ID" value="NZ_CP031769.1"/>
</dbReference>
<sequence>MQTRKIFAEKVRFLLHSAKERSTPQGVLVCEKTLNELASGKDKEYLNQFLLMFNKPCIAIEVYGYTTSEEFITINILRELARKTTT</sequence>
<dbReference type="Proteomes" id="UP000262073">
    <property type="component" value="Chromosome"/>
</dbReference>
<reference evidence="1 2" key="1">
    <citation type="submission" date="2018-08" db="EMBL/GenBank/DDBJ databases">
        <title>Salinimonas sediminis sp. nov., a piezophilic bacterium isolated from a deep-sea sediment sample from the New Britain Trench.</title>
        <authorList>
            <person name="Cao J."/>
        </authorList>
    </citation>
    <scope>NUCLEOTIDE SEQUENCE [LARGE SCALE GENOMIC DNA]</scope>
    <source>
        <strain evidence="1 2">N102</strain>
    </source>
</reference>